<gene>
    <name evidence="2" type="ORF">WN944_003635</name>
</gene>
<comment type="caution">
    <text evidence="2">The sequence shown here is derived from an EMBL/GenBank/DDBJ whole genome shotgun (WGS) entry which is preliminary data.</text>
</comment>
<dbReference type="Proteomes" id="UP001428341">
    <property type="component" value="Unassembled WGS sequence"/>
</dbReference>
<evidence type="ECO:0000313" key="3">
    <source>
        <dbReference type="Proteomes" id="UP001428341"/>
    </source>
</evidence>
<keyword evidence="3" id="KW-1185">Reference proteome</keyword>
<proteinExistence type="predicted"/>
<reference evidence="2 3" key="1">
    <citation type="submission" date="2024-05" db="EMBL/GenBank/DDBJ databases">
        <title>Haplotype-resolved chromosome-level genome assembly of Huyou (Citrus changshanensis).</title>
        <authorList>
            <person name="Miao C."/>
            <person name="Chen W."/>
            <person name="Wu Y."/>
            <person name="Wang L."/>
            <person name="Zhao S."/>
            <person name="Grierson D."/>
            <person name="Xu C."/>
            <person name="Chen K."/>
        </authorList>
    </citation>
    <scope>NUCLEOTIDE SEQUENCE [LARGE SCALE GENOMIC DNA]</scope>
    <source>
        <strain evidence="2">01-14</strain>
        <tissue evidence="2">Leaf</tissue>
    </source>
</reference>
<evidence type="ECO:0000256" key="1">
    <source>
        <dbReference type="SAM" id="MobiDB-lite"/>
    </source>
</evidence>
<accession>A0AAP0LYZ8</accession>
<dbReference type="AlphaFoldDB" id="A0AAP0LYZ8"/>
<organism evidence="2 3">
    <name type="scientific">Citrus x changshan-huyou</name>
    <dbReference type="NCBI Taxonomy" id="2935761"/>
    <lineage>
        <taxon>Eukaryota</taxon>
        <taxon>Viridiplantae</taxon>
        <taxon>Streptophyta</taxon>
        <taxon>Embryophyta</taxon>
        <taxon>Tracheophyta</taxon>
        <taxon>Spermatophyta</taxon>
        <taxon>Magnoliopsida</taxon>
        <taxon>eudicotyledons</taxon>
        <taxon>Gunneridae</taxon>
        <taxon>Pentapetalae</taxon>
        <taxon>rosids</taxon>
        <taxon>malvids</taxon>
        <taxon>Sapindales</taxon>
        <taxon>Rutaceae</taxon>
        <taxon>Aurantioideae</taxon>
        <taxon>Citrus</taxon>
    </lineage>
</organism>
<dbReference type="EMBL" id="JBCGBO010000006">
    <property type="protein sequence ID" value="KAK9192940.1"/>
    <property type="molecule type" value="Genomic_DNA"/>
</dbReference>
<sequence>MQVTLQDLLKSIQNHQISKPGEARDRTSNRCTYSFGTVKKGHFPVAVLSNGQVQKPSVPCGSILYQNQKPYVDTKKLIKQHKINFRKAFKQSGMRQDSQQNSHDTNTRVIACPYLGHPKPSASTNS</sequence>
<evidence type="ECO:0000313" key="2">
    <source>
        <dbReference type="EMBL" id="KAK9192940.1"/>
    </source>
</evidence>
<feature type="compositionally biased region" description="Polar residues" evidence="1">
    <location>
        <begin position="93"/>
        <end position="108"/>
    </location>
</feature>
<name>A0AAP0LYZ8_9ROSI</name>
<feature type="region of interest" description="Disordered" evidence="1">
    <location>
        <begin position="89"/>
        <end position="126"/>
    </location>
</feature>
<protein>
    <submittedName>
        <fullName evidence="2">Uncharacterized protein</fullName>
    </submittedName>
</protein>